<comment type="caution">
    <text evidence="3">The sequence shown here is derived from an EMBL/GenBank/DDBJ whole genome shotgun (WGS) entry which is preliminary data.</text>
</comment>
<dbReference type="Proteomes" id="UP000245396">
    <property type="component" value="Unassembled WGS sequence"/>
</dbReference>
<name>A0A316BPV5_PSESE</name>
<reference evidence="3 4" key="1">
    <citation type="submission" date="2018-05" db="EMBL/GenBank/DDBJ databases">
        <title>Genomic Encyclopedia of Type Strains, Phase IV (KMG-IV): sequencing the most valuable type-strain genomes for metagenomic binning, comparative biology and taxonomic classification.</title>
        <authorList>
            <person name="Goeker M."/>
        </authorList>
    </citation>
    <scope>NUCLEOTIDE SEQUENCE [LARGE SCALE GENOMIC DNA]</scope>
    <source>
        <strain evidence="3 4">DSM 6986</strain>
    </source>
</reference>
<proteinExistence type="predicted"/>
<evidence type="ECO:0000256" key="1">
    <source>
        <dbReference type="SAM" id="MobiDB-lite"/>
    </source>
</evidence>
<protein>
    <recommendedName>
        <fullName evidence="5">Lipoprotein</fullName>
    </recommendedName>
</protein>
<evidence type="ECO:0000256" key="2">
    <source>
        <dbReference type="SAM" id="SignalP"/>
    </source>
</evidence>
<feature type="signal peptide" evidence="2">
    <location>
        <begin position="1"/>
        <end position="19"/>
    </location>
</feature>
<feature type="chain" id="PRO_5016308172" description="Lipoprotein" evidence="2">
    <location>
        <begin position="20"/>
        <end position="57"/>
    </location>
</feature>
<feature type="region of interest" description="Disordered" evidence="1">
    <location>
        <begin position="27"/>
        <end position="57"/>
    </location>
</feature>
<evidence type="ECO:0000313" key="3">
    <source>
        <dbReference type="EMBL" id="PWJ75251.1"/>
    </source>
</evidence>
<keyword evidence="4" id="KW-1185">Reference proteome</keyword>
<accession>A0A316BPV5</accession>
<organism evidence="3 4">
    <name type="scientific">Pseudaminobacter salicylatoxidans</name>
    <dbReference type="NCBI Taxonomy" id="93369"/>
    <lineage>
        <taxon>Bacteria</taxon>
        <taxon>Pseudomonadati</taxon>
        <taxon>Pseudomonadota</taxon>
        <taxon>Alphaproteobacteria</taxon>
        <taxon>Hyphomicrobiales</taxon>
        <taxon>Phyllobacteriaceae</taxon>
        <taxon>Pseudaminobacter</taxon>
    </lineage>
</organism>
<feature type="compositionally biased region" description="Polar residues" evidence="1">
    <location>
        <begin position="36"/>
        <end position="57"/>
    </location>
</feature>
<dbReference type="AlphaFoldDB" id="A0A316BPV5"/>
<dbReference type="EMBL" id="QGGG01000021">
    <property type="protein sequence ID" value="PWJ75251.1"/>
    <property type="molecule type" value="Genomic_DNA"/>
</dbReference>
<gene>
    <name evidence="3" type="ORF">C7441_12133</name>
</gene>
<sequence>MRYILTALSMLILAGCAMDGGYATWGNRGSDEPKQYSPTQKQEGGSHAGSSRSSTKL</sequence>
<evidence type="ECO:0008006" key="5">
    <source>
        <dbReference type="Google" id="ProtNLM"/>
    </source>
</evidence>
<evidence type="ECO:0000313" key="4">
    <source>
        <dbReference type="Proteomes" id="UP000245396"/>
    </source>
</evidence>
<keyword evidence="2" id="KW-0732">Signal</keyword>
<dbReference type="PROSITE" id="PS51257">
    <property type="entry name" value="PROKAR_LIPOPROTEIN"/>
    <property type="match status" value="1"/>
</dbReference>